<dbReference type="Proteomes" id="UP000617531">
    <property type="component" value="Unassembled WGS sequence"/>
</dbReference>
<reference evidence="1" key="1">
    <citation type="journal article" date="2014" name="Int. J. Syst. Evol. Microbiol.">
        <title>Complete genome sequence of Corynebacterium casei LMG S-19264T (=DSM 44701T), isolated from a smear-ripened cheese.</title>
        <authorList>
            <consortium name="US DOE Joint Genome Institute (JGI-PGF)"/>
            <person name="Walter F."/>
            <person name="Albersmeier A."/>
            <person name="Kalinowski J."/>
            <person name="Ruckert C."/>
        </authorList>
    </citation>
    <scope>NUCLEOTIDE SEQUENCE</scope>
    <source>
        <strain evidence="1">CGMCC 1.16548</strain>
    </source>
</reference>
<name>A0A8J3GN76_9MICO</name>
<comment type="caution">
    <text evidence="1">The sequence shown here is derived from an EMBL/GenBank/DDBJ whole genome shotgun (WGS) entry which is preliminary data.</text>
</comment>
<dbReference type="AlphaFoldDB" id="A0A8J3GN76"/>
<protein>
    <submittedName>
        <fullName evidence="1">Uncharacterized protein</fullName>
    </submittedName>
</protein>
<keyword evidence="2" id="KW-1185">Reference proteome</keyword>
<accession>A0A8J3GN76</accession>
<gene>
    <name evidence="1" type="ORF">GCM10011600_03560</name>
</gene>
<evidence type="ECO:0000313" key="2">
    <source>
        <dbReference type="Proteomes" id="UP000617531"/>
    </source>
</evidence>
<sequence>MPTSRFEDIADVSLADDEVLLDRVRDLVEGAYRRQLWLLFLDDEHRQLPIVIPHDVPSSPNRGHRTGFRAFMAGLVEELRPASIVVVLERPGRDDLRRGDREWFAVVDDACQAAGVARRGPILAHDDGFRWIAAEDLLGDVE</sequence>
<reference evidence="1" key="2">
    <citation type="submission" date="2020-09" db="EMBL/GenBank/DDBJ databases">
        <authorList>
            <person name="Sun Q."/>
            <person name="Zhou Y."/>
        </authorList>
    </citation>
    <scope>NUCLEOTIDE SEQUENCE</scope>
    <source>
        <strain evidence="1">CGMCC 1.16548</strain>
    </source>
</reference>
<dbReference type="RefSeq" id="WP_191281661.1">
    <property type="nucleotide sequence ID" value="NZ_BNAI01000001.1"/>
</dbReference>
<organism evidence="1 2">
    <name type="scientific">Pseudolysinimonas yzui</name>
    <dbReference type="NCBI Taxonomy" id="2708254"/>
    <lineage>
        <taxon>Bacteria</taxon>
        <taxon>Bacillati</taxon>
        <taxon>Actinomycetota</taxon>
        <taxon>Actinomycetes</taxon>
        <taxon>Micrococcales</taxon>
        <taxon>Microbacteriaceae</taxon>
        <taxon>Pseudolysinimonas</taxon>
    </lineage>
</organism>
<proteinExistence type="predicted"/>
<evidence type="ECO:0000313" key="1">
    <source>
        <dbReference type="EMBL" id="GHF06245.1"/>
    </source>
</evidence>
<dbReference type="EMBL" id="BNAI01000001">
    <property type="protein sequence ID" value="GHF06245.1"/>
    <property type="molecule type" value="Genomic_DNA"/>
</dbReference>